<reference evidence="2 3" key="1">
    <citation type="submission" date="2008-07" db="EMBL/GenBank/DDBJ databases">
        <authorList>
            <person name="Tandeau de Marsac N."/>
            <person name="Ferriera S."/>
            <person name="Johnson J."/>
            <person name="Kravitz S."/>
            <person name="Beeson K."/>
            <person name="Sutton G."/>
            <person name="Rogers Y.-H."/>
            <person name="Friedman R."/>
            <person name="Frazier M."/>
            <person name="Venter J.C."/>
        </authorList>
    </citation>
    <scope>NUCLEOTIDE SEQUENCE [LARGE SCALE GENOMIC DNA]</scope>
    <source>
        <strain evidence="2 3">PCC 7420</strain>
    </source>
</reference>
<dbReference type="Pfam" id="PF12770">
    <property type="entry name" value="CHAT"/>
    <property type="match status" value="1"/>
</dbReference>
<dbReference type="InterPro" id="IPR024983">
    <property type="entry name" value="CHAT_dom"/>
</dbReference>
<feature type="domain" description="Filamentous haemagglutinin FhaB/tRNA nuclease CdiA-like TPS" evidence="1">
    <location>
        <begin position="34"/>
        <end position="148"/>
    </location>
</feature>
<dbReference type="Pfam" id="PF05860">
    <property type="entry name" value="TPS"/>
    <property type="match status" value="1"/>
</dbReference>
<dbReference type="STRING" id="118168.MC7420_7182"/>
<dbReference type="HOGENOM" id="CLU_001178_0_0_3"/>
<evidence type="ECO:0000313" key="3">
    <source>
        <dbReference type="Proteomes" id="UP000003835"/>
    </source>
</evidence>
<accession>B4VHH6</accession>
<organism evidence="2 3">
    <name type="scientific">Coleofasciculus chthonoplastes PCC 7420</name>
    <dbReference type="NCBI Taxonomy" id="118168"/>
    <lineage>
        <taxon>Bacteria</taxon>
        <taxon>Bacillati</taxon>
        <taxon>Cyanobacteriota</taxon>
        <taxon>Cyanophyceae</taxon>
        <taxon>Coleofasciculales</taxon>
        <taxon>Coleofasciculaceae</taxon>
        <taxon>Coleofasciculus</taxon>
    </lineage>
</organism>
<dbReference type="SUPFAM" id="SSF51126">
    <property type="entry name" value="Pectin lyase-like"/>
    <property type="match status" value="1"/>
</dbReference>
<dbReference type="InterPro" id="IPR008638">
    <property type="entry name" value="FhaB/CdiA-like_TPS"/>
</dbReference>
<proteinExistence type="predicted"/>
<dbReference type="NCBIfam" id="TIGR01901">
    <property type="entry name" value="adhes_NPXG"/>
    <property type="match status" value="1"/>
</dbReference>
<dbReference type="Gene3D" id="2.160.20.10">
    <property type="entry name" value="Single-stranded right-handed beta-helix, Pectin lyase-like"/>
    <property type="match status" value="1"/>
</dbReference>
<dbReference type="eggNOG" id="COG3210">
    <property type="taxonomic scope" value="Bacteria"/>
</dbReference>
<dbReference type="InterPro" id="IPR011050">
    <property type="entry name" value="Pectin_lyase_fold/virulence"/>
</dbReference>
<evidence type="ECO:0000259" key="1">
    <source>
        <dbReference type="SMART" id="SM00912"/>
    </source>
</evidence>
<dbReference type="InterPro" id="IPR012334">
    <property type="entry name" value="Pectin_lyas_fold"/>
</dbReference>
<dbReference type="RefSeq" id="WP_006098004.1">
    <property type="nucleotide sequence ID" value="NZ_DS989841.1"/>
</dbReference>
<name>B4VHH6_9CYAN</name>
<dbReference type="eggNOG" id="COG4995">
    <property type="taxonomic scope" value="Bacteria"/>
</dbReference>
<dbReference type="Proteomes" id="UP000003835">
    <property type="component" value="Unassembled WGS sequence"/>
</dbReference>
<dbReference type="EMBL" id="DS989841">
    <property type="protein sequence ID" value="EDX78529.1"/>
    <property type="molecule type" value="Genomic_DNA"/>
</dbReference>
<dbReference type="OrthoDB" id="433405at2"/>
<dbReference type="SMART" id="SM00912">
    <property type="entry name" value="Haemagg_act"/>
    <property type="match status" value="1"/>
</dbReference>
<keyword evidence="3" id="KW-1185">Reference proteome</keyword>
<gene>
    <name evidence="2" type="ORF">MC7420_7182</name>
</gene>
<evidence type="ECO:0000313" key="2">
    <source>
        <dbReference type="EMBL" id="EDX78529.1"/>
    </source>
</evidence>
<sequence length="1445" mass="150145">MSTPIQFSRWLGIVLFIPLVFLKQEPLQAESITAADDGTNTSINLEGNQFNITGGTLSGDGANLFHSFQEFGLDANQVANFLSNPQIQNILGRVSGNEASIINGLIQITGGNSNLFLMNPSGFIFGSDASLNVPGSFTATTANGIGFENGWFNSSGETDYQSLVGSPNRFAFTMDQPGSIINAGELAVSEGEHLTLLAGQVINTGTLSAPGGTITMTAVPGENLVRISQAGMLLSLEIEAATGEDFLPTAEEISPLQLAELLTGQDEESTGVIVESANTVRLIGSDVVIPTISGTTILSGVIDTASEQVGGNVYLVGEQVGVINATINAFGGDGGGTVLVGGGFQGQGTIPNALQTFVSSDSVIYADALEHGNAGLVVAWADEINRFYGSVSATGGETFGDGGLVEISARDSLIFRGLIDVGATSGNLGTILFDPKNITISDGGTDDFNLNNAFGENSDKSVTFDADQFNALMGNVVLQANNDITINQSINASNIGTLTLQAGRSITINNVVITLDGGNFSATINDENSVATQRESGVAQFVMNSGSQIFTNGGNISIKPGNFGGDAIGTVQLNGGTLNSGDGAIEITGRGSSDGAAKTGIFLTNGTVVESTGTGTITLEGTGGSGTSATRGIEIQNPGTRVSSEDGDILINGIGGDSTGNDNFGIFMLGGVVESTGIGNITLEGTAETGTDGNRGIQIQNSGTVSSNDGDILLRGEAENATGNNNFGIFMLSGGVVESTGSGNITLEGTGGTEASSRGIQIQDSGTKVSSNTGDILLSSIGQDATASDNIGISLLGSGTVETQGIGNITLTSDGSIDASSGILDSSSPTNGGDVVIEANREITTGKINTTGGSGGGGNVSLNAPNDIQVSWINTEGGITGGAVDITTDSFFRATDIFTAANGIPASISTIGGSEGGTITINHGGDNETPFEIGDASINGIAASLTSGDATISPVESFPGNQTTGNIQIIGAGSPETPVPPETPVSPDLMLSPDVIYNLYNGIDLDSLGESSSFINTTDNVNQALPIINASTALLTLQDATGATNRYIESLEQARLKEFADYFGRDFSQYSISLASIEQKLAEIERQTGNRSAVIYAVTQPDGVKLVLFTAAAEPVTKVIPVNRDQLLRVTNELRVQLTDAFRRRGNGYLKPAQQLYQWLIAPIASELEAAEIDTLLFSMDAGLRTIPMPVLHDGEQFLIENYSLSMIPTFSLMNSNYQRLTNPRILAMGASEFTELNPLPAVPVELSTIAQEVGGQVFLNQEFTLENLIQERQRYPYEIIHLGTHADFKSGGPSNSYVQLWNDKLTLDQMQQMNWDNPPVELLVLSACRTAVGDNQAELGFAGLAVASGVKSALGSVWQVSDQGTLALMTELYNQLGQTQIKAEALREAQLSMLRGNVVIEGGQLRGSGTRGGVSLPPQLAELGQVDLSHPYYWSGFMMIGSPW</sequence>
<protein>
    <submittedName>
        <fullName evidence="2">Haemagglutination activity domain protein</fullName>
    </submittedName>
</protein>